<dbReference type="InterPro" id="IPR023753">
    <property type="entry name" value="FAD/NAD-binding_dom"/>
</dbReference>
<keyword evidence="3" id="KW-0274">FAD</keyword>
<evidence type="ECO:0000313" key="7">
    <source>
        <dbReference type="Proteomes" id="UP000572817"/>
    </source>
</evidence>
<evidence type="ECO:0000256" key="1">
    <source>
        <dbReference type="ARBA" id="ARBA00006442"/>
    </source>
</evidence>
<protein>
    <submittedName>
        <fullName evidence="6">FAD-dependent pyridine nucleotide-disulfide oxidoreductase</fullName>
    </submittedName>
</protein>
<dbReference type="SUPFAM" id="SSF51905">
    <property type="entry name" value="FAD/NAD(P)-binding domain"/>
    <property type="match status" value="1"/>
</dbReference>
<evidence type="ECO:0000256" key="3">
    <source>
        <dbReference type="ARBA" id="ARBA00022827"/>
    </source>
</evidence>
<keyword evidence="7" id="KW-1185">Reference proteome</keyword>
<evidence type="ECO:0000313" key="6">
    <source>
        <dbReference type="EMBL" id="KAF4312938.1"/>
    </source>
</evidence>
<dbReference type="AlphaFoldDB" id="A0A8H4J6I4"/>
<dbReference type="Gene3D" id="3.50.50.100">
    <property type="match status" value="1"/>
</dbReference>
<comment type="similarity">
    <text evidence="1">Belongs to the FAD-dependent oxidoreductase family.</text>
</comment>
<evidence type="ECO:0000259" key="5">
    <source>
        <dbReference type="Pfam" id="PF07992"/>
    </source>
</evidence>
<name>A0A8H4J6I4_9PEZI</name>
<dbReference type="OrthoDB" id="202203at2759"/>
<keyword evidence="4" id="KW-0560">Oxidoreductase</keyword>
<dbReference type="Proteomes" id="UP000572817">
    <property type="component" value="Unassembled WGS sequence"/>
</dbReference>
<organism evidence="6 7">
    <name type="scientific">Botryosphaeria dothidea</name>
    <dbReference type="NCBI Taxonomy" id="55169"/>
    <lineage>
        <taxon>Eukaryota</taxon>
        <taxon>Fungi</taxon>
        <taxon>Dikarya</taxon>
        <taxon>Ascomycota</taxon>
        <taxon>Pezizomycotina</taxon>
        <taxon>Dothideomycetes</taxon>
        <taxon>Dothideomycetes incertae sedis</taxon>
        <taxon>Botryosphaeriales</taxon>
        <taxon>Botryosphaeriaceae</taxon>
        <taxon>Botryosphaeria</taxon>
    </lineage>
</organism>
<dbReference type="EMBL" id="WWBZ02000001">
    <property type="protein sequence ID" value="KAF4312938.1"/>
    <property type="molecule type" value="Genomic_DNA"/>
</dbReference>
<evidence type="ECO:0000256" key="4">
    <source>
        <dbReference type="ARBA" id="ARBA00023002"/>
    </source>
</evidence>
<dbReference type="GO" id="GO:0050660">
    <property type="term" value="F:flavin adenine dinucleotide binding"/>
    <property type="evidence" value="ECO:0007669"/>
    <property type="project" value="TreeGrafter"/>
</dbReference>
<dbReference type="Pfam" id="PF07992">
    <property type="entry name" value="Pyr_redox_2"/>
    <property type="match status" value="1"/>
</dbReference>
<dbReference type="GO" id="GO:0004174">
    <property type="term" value="F:electron-transferring-flavoprotein dehydrogenase activity"/>
    <property type="evidence" value="ECO:0007669"/>
    <property type="project" value="TreeGrafter"/>
</dbReference>
<dbReference type="GO" id="GO:0005737">
    <property type="term" value="C:cytoplasm"/>
    <property type="evidence" value="ECO:0007669"/>
    <property type="project" value="TreeGrafter"/>
</dbReference>
<sequence length="304" mass="33139">MVSRDTVDIVILGASFAGLSIAHDLLNNVFPYLQTFDGAPNYRVVFVAPPSHLYWNIAAPRALVSAELVPFEKMFSPIMKSFEHYSPDEFVFTQGTAGLVDTALRQVTTTLTNRANVDHRESIISKTTEKTFPKSKGSTVRTLKYHVLMFATESSADSPLLSLHGPHEKTQAALGGFHKRLRNANSVVVVGGGASGVETAGQLAVYFNDTPPKSLLARLRIRKAPDPLACDPPPKPKTITLISGHEWLFPNLAPTYGKKRGSVGILFNFKVPSPLVYLMKGTDYKLGKARGVVDRGVNPYGMGE</sequence>
<gene>
    <name evidence="6" type="ORF">GTA08_BOTSDO01495</name>
</gene>
<proteinExistence type="inferred from homology"/>
<dbReference type="InterPro" id="IPR036188">
    <property type="entry name" value="FAD/NAD-bd_sf"/>
</dbReference>
<dbReference type="PANTHER" id="PTHR43735">
    <property type="entry name" value="APOPTOSIS-INDUCING FACTOR 1"/>
    <property type="match status" value="1"/>
</dbReference>
<dbReference type="PANTHER" id="PTHR43735:SF3">
    <property type="entry name" value="FERROPTOSIS SUPPRESSOR PROTEIN 1"/>
    <property type="match status" value="1"/>
</dbReference>
<accession>A0A8H4J6I4</accession>
<feature type="domain" description="FAD/NAD(P)-binding" evidence="5">
    <location>
        <begin position="8"/>
        <end position="204"/>
    </location>
</feature>
<reference evidence="6" key="1">
    <citation type="submission" date="2020-04" db="EMBL/GenBank/DDBJ databases">
        <title>Genome Assembly and Annotation of Botryosphaeria dothidea sdau 11-99, a Latent Pathogen of Apple Fruit Ring Rot in China.</title>
        <authorList>
            <person name="Yu C."/>
            <person name="Diao Y."/>
            <person name="Lu Q."/>
            <person name="Zhao J."/>
            <person name="Cui S."/>
            <person name="Peng C."/>
            <person name="He B."/>
            <person name="Liu H."/>
        </authorList>
    </citation>
    <scope>NUCLEOTIDE SEQUENCE [LARGE SCALE GENOMIC DNA]</scope>
    <source>
        <strain evidence="6">Sdau11-99</strain>
    </source>
</reference>
<evidence type="ECO:0000256" key="2">
    <source>
        <dbReference type="ARBA" id="ARBA00022630"/>
    </source>
</evidence>
<keyword evidence="2" id="KW-0285">Flavoprotein</keyword>
<comment type="caution">
    <text evidence="6">The sequence shown here is derived from an EMBL/GenBank/DDBJ whole genome shotgun (WGS) entry which is preliminary data.</text>
</comment>